<dbReference type="AlphaFoldDB" id="A0A504Z0K4"/>
<sequence>MMGSQDSPSCPLCGISMLQWTAARKTLHLGACCEKTVRIGLLADYLVHPIRCPPVTTVLVVTSHSLIRTTDEDMQTAVALSLSAIEEDRQRKFEAKLGARLHPTDVGPPSHLLLSEKQRCAIFSERLATIILQTRPVPQAVDRTSSRTQSRYRRKFWDTPRLWRLASQSNSSGAASSEEDEQNSNLFYVDALIPPISPAKSRWGSHLLSLSQIPGRSATKIKARFTKTEEVVISNDVGGLLPSNCVICDSVICSSFSYLDSTYPPEK</sequence>
<dbReference type="Proteomes" id="UP000316759">
    <property type="component" value="Unassembled WGS sequence"/>
</dbReference>
<dbReference type="STRING" id="46835.A0A504Z0K4"/>
<dbReference type="OrthoDB" id="5576441at2759"/>
<protein>
    <submittedName>
        <fullName evidence="1">Uncharacterized protein</fullName>
    </submittedName>
</protein>
<gene>
    <name evidence="1" type="ORF">FGIG_04933</name>
</gene>
<proteinExistence type="predicted"/>
<accession>A0A504Z0K4</accession>
<name>A0A504Z0K4_FASGI</name>
<reference evidence="1 2" key="1">
    <citation type="submission" date="2019-04" db="EMBL/GenBank/DDBJ databases">
        <title>Annotation for the trematode Fasciola gigantica.</title>
        <authorList>
            <person name="Choi Y.-J."/>
        </authorList>
    </citation>
    <scope>NUCLEOTIDE SEQUENCE [LARGE SCALE GENOMIC DNA]</scope>
    <source>
        <strain evidence="1">Uganda_cow_1</strain>
    </source>
</reference>
<keyword evidence="2" id="KW-1185">Reference proteome</keyword>
<evidence type="ECO:0000313" key="2">
    <source>
        <dbReference type="Proteomes" id="UP000316759"/>
    </source>
</evidence>
<comment type="caution">
    <text evidence="1">The sequence shown here is derived from an EMBL/GenBank/DDBJ whole genome shotgun (WGS) entry which is preliminary data.</text>
</comment>
<organism evidence="1 2">
    <name type="scientific">Fasciola gigantica</name>
    <name type="common">Giant liver fluke</name>
    <dbReference type="NCBI Taxonomy" id="46835"/>
    <lineage>
        <taxon>Eukaryota</taxon>
        <taxon>Metazoa</taxon>
        <taxon>Spiralia</taxon>
        <taxon>Lophotrochozoa</taxon>
        <taxon>Platyhelminthes</taxon>
        <taxon>Trematoda</taxon>
        <taxon>Digenea</taxon>
        <taxon>Plagiorchiida</taxon>
        <taxon>Echinostomata</taxon>
        <taxon>Echinostomatoidea</taxon>
        <taxon>Fasciolidae</taxon>
        <taxon>Fasciola</taxon>
    </lineage>
</organism>
<evidence type="ECO:0000313" key="1">
    <source>
        <dbReference type="EMBL" id="TPP67254.1"/>
    </source>
</evidence>
<dbReference type="EMBL" id="SUNJ01000887">
    <property type="protein sequence ID" value="TPP67254.1"/>
    <property type="molecule type" value="Genomic_DNA"/>
</dbReference>